<dbReference type="GO" id="GO:0016989">
    <property type="term" value="F:sigma factor antagonist activity"/>
    <property type="evidence" value="ECO:0007669"/>
    <property type="project" value="TreeGrafter"/>
</dbReference>
<dbReference type="InterPro" id="IPR006860">
    <property type="entry name" value="FecR"/>
</dbReference>
<accession>R7ZVP9</accession>
<dbReference type="Gene3D" id="3.55.50.30">
    <property type="match status" value="1"/>
</dbReference>
<dbReference type="AlphaFoldDB" id="R7ZVP9"/>
<protein>
    <submittedName>
        <fullName evidence="3">Putative anti-sigma factor</fullName>
    </submittedName>
</protein>
<sequence length="350" mass="40147">MNPNNPIFIRLVGDAEFVRWVRYPNLDTDRFWQNWRKNHPDQQLDFDKAFEFVRRLDFGSGQLSETETEEMLGAILRGDAKKRVGLHFKLDFFGNWFSTQWVRVAAILLISLLGGLGFEKIFPQQVDAYVEQVPTLLTFENPRGRKSKIKLPDGTLVHLSYESTLTFPEYFTGGVRRVDLVGEAFFDVVPDTLPFQVGMDGVLVEVLGTSFNARAIMGEFKTQVSLVTGKLRVNFSDKHLAHEKRVLTPGEQLSLDKKSGTYLLEPFHVESAIAWTDGILLFREASLSEFFDRLEKWYGVNIQVFGSPSKTWKITGSYDNEKLEDILHGLKFVYPLDYQINGKNVTLKFK</sequence>
<dbReference type="PANTHER" id="PTHR30273">
    <property type="entry name" value="PERIPLASMIC SIGNAL SENSOR AND SIGMA FACTOR ACTIVATOR FECR-RELATED"/>
    <property type="match status" value="1"/>
</dbReference>
<dbReference type="PANTHER" id="PTHR30273:SF2">
    <property type="entry name" value="PROTEIN FECR"/>
    <property type="match status" value="1"/>
</dbReference>
<dbReference type="Pfam" id="PF04773">
    <property type="entry name" value="FecR"/>
    <property type="match status" value="1"/>
</dbReference>
<name>R7ZVP9_9BACT</name>
<evidence type="ECO:0000259" key="1">
    <source>
        <dbReference type="Pfam" id="PF04773"/>
    </source>
</evidence>
<dbReference type="Gene3D" id="2.60.120.1440">
    <property type="match status" value="1"/>
</dbReference>
<feature type="domain" description="Protein FecR C-terminal" evidence="2">
    <location>
        <begin position="280"/>
        <end position="347"/>
    </location>
</feature>
<organism evidence="3 4">
    <name type="scientific">Lunatimonas lonarensis</name>
    <dbReference type="NCBI Taxonomy" id="1232681"/>
    <lineage>
        <taxon>Bacteria</taxon>
        <taxon>Pseudomonadati</taxon>
        <taxon>Bacteroidota</taxon>
        <taxon>Cytophagia</taxon>
        <taxon>Cytophagales</taxon>
        <taxon>Cyclobacteriaceae</taxon>
    </lineage>
</organism>
<evidence type="ECO:0000259" key="2">
    <source>
        <dbReference type="Pfam" id="PF16344"/>
    </source>
</evidence>
<feature type="domain" description="FecR protein" evidence="1">
    <location>
        <begin position="144"/>
        <end position="230"/>
    </location>
</feature>
<comment type="caution">
    <text evidence="3">The sequence shown here is derived from an EMBL/GenBank/DDBJ whole genome shotgun (WGS) entry which is preliminary data.</text>
</comment>
<dbReference type="STRING" id="1232681.ADIS_1359"/>
<dbReference type="PIRSF" id="PIRSF018266">
    <property type="entry name" value="FecR"/>
    <property type="match status" value="1"/>
</dbReference>
<gene>
    <name evidence="3" type="ORF">ADIS_1359</name>
</gene>
<dbReference type="Proteomes" id="UP000013909">
    <property type="component" value="Unassembled WGS sequence"/>
</dbReference>
<reference evidence="3 4" key="1">
    <citation type="submission" date="2013-02" db="EMBL/GenBank/DDBJ databases">
        <title>A novel strain isolated from Lonar lake, Maharashtra, India.</title>
        <authorList>
            <person name="Singh A."/>
        </authorList>
    </citation>
    <scope>NUCLEOTIDE SEQUENCE [LARGE SCALE GENOMIC DNA]</scope>
    <source>
        <strain evidence="3 4">AK24</strain>
    </source>
</reference>
<dbReference type="InterPro" id="IPR012373">
    <property type="entry name" value="Ferrdict_sens_TM"/>
</dbReference>
<dbReference type="RefSeq" id="WP_010853503.1">
    <property type="nucleotide sequence ID" value="NZ_AQHR01000041.1"/>
</dbReference>
<dbReference type="OrthoDB" id="1099916at2"/>
<proteinExistence type="predicted"/>
<dbReference type="Pfam" id="PF16344">
    <property type="entry name" value="FecR_C"/>
    <property type="match status" value="1"/>
</dbReference>
<dbReference type="EMBL" id="AQHR01000041">
    <property type="protein sequence ID" value="EON78162.1"/>
    <property type="molecule type" value="Genomic_DNA"/>
</dbReference>
<evidence type="ECO:0000313" key="4">
    <source>
        <dbReference type="Proteomes" id="UP000013909"/>
    </source>
</evidence>
<dbReference type="InterPro" id="IPR032508">
    <property type="entry name" value="FecR_C"/>
</dbReference>
<evidence type="ECO:0000313" key="3">
    <source>
        <dbReference type="EMBL" id="EON78162.1"/>
    </source>
</evidence>
<keyword evidence="4" id="KW-1185">Reference proteome</keyword>